<evidence type="ECO:0000313" key="2">
    <source>
        <dbReference type="EMBL" id="KAJ7669099.1"/>
    </source>
</evidence>
<accession>A0AAD7G996</accession>
<name>A0AAD7G996_MYCRO</name>
<sequence length="360" mass="40183">MGYLPPGIPKETEGVTDNAPGFMWGLKRAVEVGPGGNCQLLSVSSDMELSADPNRHQPSTASSRAAPPPALPSAPSLRAHRLDPRAPRWHPVPVVTFTFHGVADCSLLRSALLTFCYVPYILWHLLAWGSGARGWGRHVLLFILQTAPPFARDCSANSRLSREDRFKRPVNTHFPIRNQRSALKSLADIPGSVLLTQYSPVRPQIPSRRLRIRSTHAIFARTRPAISWAYFQNVFPLPILQHYSRRIRPGALALHRRRLRGVLPERHTPAACHNEPPPTRYSDRPQRTLAAVTVIVEAVWRHVERKGSNVHVFIAIPLDESADFVRLSTVLIISAQIQTCIWMHSCHGDRAHLTLAIGGK</sequence>
<organism evidence="2 3">
    <name type="scientific">Mycena rosella</name>
    <name type="common">Pink bonnet</name>
    <name type="synonym">Agaricus rosellus</name>
    <dbReference type="NCBI Taxonomy" id="1033263"/>
    <lineage>
        <taxon>Eukaryota</taxon>
        <taxon>Fungi</taxon>
        <taxon>Dikarya</taxon>
        <taxon>Basidiomycota</taxon>
        <taxon>Agaricomycotina</taxon>
        <taxon>Agaricomycetes</taxon>
        <taxon>Agaricomycetidae</taxon>
        <taxon>Agaricales</taxon>
        <taxon>Marasmiineae</taxon>
        <taxon>Mycenaceae</taxon>
        <taxon>Mycena</taxon>
    </lineage>
</organism>
<comment type="caution">
    <text evidence="2">The sequence shown here is derived from an EMBL/GenBank/DDBJ whole genome shotgun (WGS) entry which is preliminary data.</text>
</comment>
<reference evidence="2" key="1">
    <citation type="submission" date="2023-03" db="EMBL/GenBank/DDBJ databases">
        <title>Massive genome expansion in bonnet fungi (Mycena s.s.) driven by repeated elements and novel gene families across ecological guilds.</title>
        <authorList>
            <consortium name="Lawrence Berkeley National Laboratory"/>
            <person name="Harder C.B."/>
            <person name="Miyauchi S."/>
            <person name="Viragh M."/>
            <person name="Kuo A."/>
            <person name="Thoen E."/>
            <person name="Andreopoulos B."/>
            <person name="Lu D."/>
            <person name="Skrede I."/>
            <person name="Drula E."/>
            <person name="Henrissat B."/>
            <person name="Morin E."/>
            <person name="Kohler A."/>
            <person name="Barry K."/>
            <person name="LaButti K."/>
            <person name="Morin E."/>
            <person name="Salamov A."/>
            <person name="Lipzen A."/>
            <person name="Mereny Z."/>
            <person name="Hegedus B."/>
            <person name="Baldrian P."/>
            <person name="Stursova M."/>
            <person name="Weitz H."/>
            <person name="Taylor A."/>
            <person name="Grigoriev I.V."/>
            <person name="Nagy L.G."/>
            <person name="Martin F."/>
            <person name="Kauserud H."/>
        </authorList>
    </citation>
    <scope>NUCLEOTIDE SEQUENCE</scope>
    <source>
        <strain evidence="2">CBHHK067</strain>
    </source>
</reference>
<evidence type="ECO:0000256" key="1">
    <source>
        <dbReference type="SAM" id="MobiDB-lite"/>
    </source>
</evidence>
<proteinExistence type="predicted"/>
<keyword evidence="3" id="KW-1185">Reference proteome</keyword>
<gene>
    <name evidence="2" type="ORF">B0H17DRAFT_1142249</name>
</gene>
<protein>
    <submittedName>
        <fullName evidence="2">Uncharacterized protein</fullName>
    </submittedName>
</protein>
<dbReference type="Proteomes" id="UP001221757">
    <property type="component" value="Unassembled WGS sequence"/>
</dbReference>
<dbReference type="EMBL" id="JARKIE010000189">
    <property type="protein sequence ID" value="KAJ7669099.1"/>
    <property type="molecule type" value="Genomic_DNA"/>
</dbReference>
<dbReference type="AlphaFoldDB" id="A0AAD7G996"/>
<feature type="region of interest" description="Disordered" evidence="1">
    <location>
        <begin position="49"/>
        <end position="77"/>
    </location>
</feature>
<evidence type="ECO:0000313" key="3">
    <source>
        <dbReference type="Proteomes" id="UP001221757"/>
    </source>
</evidence>